<keyword evidence="3" id="KW-1185">Reference proteome</keyword>
<evidence type="ECO:0000313" key="3">
    <source>
        <dbReference type="Proteomes" id="UP000189733"/>
    </source>
</evidence>
<proteinExistence type="predicted"/>
<dbReference type="Pfam" id="PF00882">
    <property type="entry name" value="Zn_dep_PLPC"/>
    <property type="match status" value="1"/>
</dbReference>
<organism evidence="2 3">
    <name type="scientific">Desulfobaculum bizertense DSM 18034</name>
    <dbReference type="NCBI Taxonomy" id="1121442"/>
    <lineage>
        <taxon>Bacteria</taxon>
        <taxon>Pseudomonadati</taxon>
        <taxon>Thermodesulfobacteriota</taxon>
        <taxon>Desulfovibrionia</taxon>
        <taxon>Desulfovibrionales</taxon>
        <taxon>Desulfovibrionaceae</taxon>
        <taxon>Desulfobaculum</taxon>
    </lineage>
</organism>
<dbReference type="STRING" id="1121442.SAMN02745702_02249"/>
<dbReference type="EMBL" id="FUYA01000007">
    <property type="protein sequence ID" value="SKA76510.1"/>
    <property type="molecule type" value="Genomic_DNA"/>
</dbReference>
<reference evidence="2 3" key="1">
    <citation type="submission" date="2017-02" db="EMBL/GenBank/DDBJ databases">
        <authorList>
            <person name="Peterson S.W."/>
        </authorList>
    </citation>
    <scope>NUCLEOTIDE SEQUENCE [LARGE SCALE GENOMIC DNA]</scope>
    <source>
        <strain evidence="2 3">DSM 18034</strain>
    </source>
</reference>
<accession>A0A1T4WGU0</accession>
<feature type="domain" description="Phospholipase C/D" evidence="1">
    <location>
        <begin position="36"/>
        <end position="159"/>
    </location>
</feature>
<gene>
    <name evidence="2" type="ORF">SAMN02745702_02249</name>
</gene>
<evidence type="ECO:0000259" key="1">
    <source>
        <dbReference type="Pfam" id="PF00882"/>
    </source>
</evidence>
<evidence type="ECO:0000313" key="2">
    <source>
        <dbReference type="EMBL" id="SKA76510.1"/>
    </source>
</evidence>
<name>A0A1T4WGU0_9BACT</name>
<dbReference type="Proteomes" id="UP000189733">
    <property type="component" value="Unassembled WGS sequence"/>
</dbReference>
<sequence length="328" mass="36365">MPMQSRIMSKISIVVSFAVLLLLLPAQSAFAWGPGVHMAIGEFFLNNLALLSPVVAGILASHGDSFLYGCLSPDIFVGKGSRPRPGHSHNWSVAQGILQQAKSTEVQAYALGYMSHLAADTVAHNYYVPNLVSAMPLGGTLPHVYAELLADNYVLWSPRKARRLMRKEHKAEDRALFRSIRRQQPLRPLSFSLKKRLVGDSMHLSNNKGVDGSLRLLSKHLAPHGLRFYFCNQMEISIATVHDLLLHPESCPSRQLDPIGADALARAKNLLLQKRFANLRGMLTPLGNRFPVDPRLVSLPRPLLLEADNLDILRQAHRRYESTGSHAA</sequence>
<protein>
    <submittedName>
        <fullName evidence="2">Zinc dependent phospholipase C</fullName>
    </submittedName>
</protein>
<dbReference type="AlphaFoldDB" id="A0A1T4WGU0"/>
<dbReference type="InterPro" id="IPR029002">
    <property type="entry name" value="PLPC/GPLD1"/>
</dbReference>